<dbReference type="SUPFAM" id="SSF55073">
    <property type="entry name" value="Nucleotide cyclase"/>
    <property type="match status" value="1"/>
</dbReference>
<dbReference type="PROSITE" id="PS50005">
    <property type="entry name" value="TPR"/>
    <property type="match status" value="1"/>
</dbReference>
<dbReference type="Pfam" id="PF13191">
    <property type="entry name" value="AAA_16"/>
    <property type="match status" value="1"/>
</dbReference>
<keyword evidence="3" id="KW-0802">TPR repeat</keyword>
<evidence type="ECO:0000256" key="1">
    <source>
        <dbReference type="ARBA" id="ARBA00022741"/>
    </source>
</evidence>
<dbReference type="InterPro" id="IPR041664">
    <property type="entry name" value="AAA_16"/>
</dbReference>
<dbReference type="CDD" id="cd07302">
    <property type="entry name" value="CHD"/>
    <property type="match status" value="1"/>
</dbReference>
<feature type="repeat" description="TPR" evidence="3">
    <location>
        <begin position="843"/>
        <end position="876"/>
    </location>
</feature>
<evidence type="ECO:0000259" key="4">
    <source>
        <dbReference type="PROSITE" id="PS50125"/>
    </source>
</evidence>
<sequence>MNCPNCNYARIFEGLRYCPNCGSKLFVEPLREEGIERLKSLGGEFRLVIIAFVNFAIKSPESVGHTENVVYLAEMMEGVEEIVKKYEATVNRIIPDNRLLIIFGVPRVHSDDKKRALNCLLEIRNYCNERIRSHRQPAGCQFAIGVHNGWAFFGYILEEPSFLTVIGDTVNVGARLASICPPNQILLSEDVYNLFYDMAVMESIGKIFVKGRAQPIEVFNLKDARVESYKGQICPLLGREREMERLINLAQRIKGNRLGIAIITGQMGIGKTRLKEEFENYLSQNKSFKFMESHCTVEMQTPYYPFKLLLREYFRVKENENREKIAEKIDLWAKENNLDPLDIKGIKNLFMTDLRRIWGEQLISVQEEIYVSMKNLLKFECRKNPLIIIFEEFNRADPNTKNLLNYLILEMENEPIMFLLINFGGERINMDGLDFEEINLGPLSAEAISDLVKFYLIDVEPGWIDFLYKISGGNPLLAIEAVKNMRRRDLLKREVKREWHSEKEEHFTFLGDLYTVVMSGLDALSLEYRSIIDYASVIGYSFNYSILNRIMEKKVNLLEKLDYLKNEGYIVQFKDEDDPVYLFRHNLLRDAAYTTIPQKKRKEIHHLVASLFEETYSGGLSEHYESIGYHYQESENYGRAAEYFKLAGDKSKNLYAIDDAMNFYNLVLKIGKEHKNQIPKSLLEETELNLADLYEISGDIQKMKEVVERGIKEAERDKDLKMHLLFTERKAVAHLLFGEFNNAEELLINALENCPPEMPEVLAIIYSDLGLLYAKRYEYEKSVLNYNLNWNIAHNHFIKEGETRCLLNLANLHTSLGNYELAIDYLNYGLQEVISNEDLYMRAQFKFKLGNVYYQIWNLNRALEEFQEAYNLAERISYEIGIKSNLEIATIYSIMQEQDKAMELIEGVDKKIMKSLREILLSEVNLKKAMVYKNKKDYKKAHSLLVNSLKGAQKYNQKEIEVQSLIFLSEFEEEKEFDYLKSALEIAETIKLPPLIVQAMFKLTKFYAKINEKEKAQYYGQRALLTLNDIKSKLKDENQVCYTNRPEFVELLKI</sequence>
<dbReference type="GO" id="GO:0004016">
    <property type="term" value="F:adenylate cyclase activity"/>
    <property type="evidence" value="ECO:0007669"/>
    <property type="project" value="TreeGrafter"/>
</dbReference>
<keyword evidence="1" id="KW-0547">Nucleotide-binding</keyword>
<comment type="caution">
    <text evidence="5">The sequence shown here is derived from an EMBL/GenBank/DDBJ whole genome shotgun (WGS) entry which is preliminary data.</text>
</comment>
<dbReference type="PANTHER" id="PTHR16305:SF28">
    <property type="entry name" value="GUANYLATE CYCLASE DOMAIN-CONTAINING PROTEIN"/>
    <property type="match status" value="1"/>
</dbReference>
<proteinExistence type="predicted"/>
<protein>
    <recommendedName>
        <fullName evidence="4">Guanylate cyclase domain-containing protein</fullName>
    </recommendedName>
</protein>
<dbReference type="SUPFAM" id="SSF48452">
    <property type="entry name" value="TPR-like"/>
    <property type="match status" value="3"/>
</dbReference>
<evidence type="ECO:0000256" key="2">
    <source>
        <dbReference type="ARBA" id="ARBA00022840"/>
    </source>
</evidence>
<dbReference type="PANTHER" id="PTHR16305">
    <property type="entry name" value="TESTICULAR SOLUBLE ADENYLYL CYCLASE"/>
    <property type="match status" value="1"/>
</dbReference>
<dbReference type="Gene3D" id="1.25.40.10">
    <property type="entry name" value="Tetratricopeptide repeat domain"/>
    <property type="match status" value="2"/>
</dbReference>
<dbReference type="GO" id="GO:0035556">
    <property type="term" value="P:intracellular signal transduction"/>
    <property type="evidence" value="ECO:0007669"/>
    <property type="project" value="InterPro"/>
</dbReference>
<feature type="domain" description="Guanylate cyclase" evidence="4">
    <location>
        <begin position="49"/>
        <end position="177"/>
    </location>
</feature>
<dbReference type="InterPro" id="IPR011990">
    <property type="entry name" value="TPR-like_helical_dom_sf"/>
</dbReference>
<reference evidence="5" key="1">
    <citation type="journal article" date="2020" name="mSystems">
        <title>Genome- and Community-Level Interaction Insights into Carbon Utilization and Element Cycling Functions of Hydrothermarchaeota in Hydrothermal Sediment.</title>
        <authorList>
            <person name="Zhou Z."/>
            <person name="Liu Y."/>
            <person name="Xu W."/>
            <person name="Pan J."/>
            <person name="Luo Z.H."/>
            <person name="Li M."/>
        </authorList>
    </citation>
    <scope>NUCLEOTIDE SEQUENCE [LARGE SCALE GENOMIC DNA]</scope>
    <source>
        <strain evidence="5">SpSt-774</strain>
    </source>
</reference>
<name>A0A7C4XTF3_UNCW3</name>
<keyword evidence="2" id="KW-0067">ATP-binding</keyword>
<dbReference type="Pfam" id="PF00211">
    <property type="entry name" value="Guanylate_cyc"/>
    <property type="match status" value="1"/>
</dbReference>
<accession>A0A7C4XTF3</accession>
<dbReference type="GO" id="GO:0005524">
    <property type="term" value="F:ATP binding"/>
    <property type="evidence" value="ECO:0007669"/>
    <property type="project" value="UniProtKB-KW"/>
</dbReference>
<dbReference type="InterPro" id="IPR029787">
    <property type="entry name" value="Nucleotide_cyclase"/>
</dbReference>
<evidence type="ECO:0000313" key="5">
    <source>
        <dbReference type="EMBL" id="HGV96819.1"/>
    </source>
</evidence>
<dbReference type="PROSITE" id="PS50125">
    <property type="entry name" value="GUANYLATE_CYCLASE_2"/>
    <property type="match status" value="1"/>
</dbReference>
<dbReference type="InterPro" id="IPR019734">
    <property type="entry name" value="TPR_rpt"/>
</dbReference>
<dbReference type="SMART" id="SM00028">
    <property type="entry name" value="TPR"/>
    <property type="match status" value="5"/>
</dbReference>
<dbReference type="SMART" id="SM00044">
    <property type="entry name" value="CYCc"/>
    <property type="match status" value="1"/>
</dbReference>
<evidence type="ECO:0000256" key="3">
    <source>
        <dbReference type="PROSITE-ProRule" id="PRU00339"/>
    </source>
</evidence>
<dbReference type="AlphaFoldDB" id="A0A7C4XTF3"/>
<dbReference type="InterPro" id="IPR001054">
    <property type="entry name" value="A/G_cyclase"/>
</dbReference>
<dbReference type="Gene3D" id="3.30.70.1230">
    <property type="entry name" value="Nucleotide cyclase"/>
    <property type="match status" value="1"/>
</dbReference>
<dbReference type="GO" id="GO:0005737">
    <property type="term" value="C:cytoplasm"/>
    <property type="evidence" value="ECO:0007669"/>
    <property type="project" value="TreeGrafter"/>
</dbReference>
<organism evidence="5">
    <name type="scientific">candidate division WOR-3 bacterium</name>
    <dbReference type="NCBI Taxonomy" id="2052148"/>
    <lineage>
        <taxon>Bacteria</taxon>
        <taxon>Bacteria division WOR-3</taxon>
    </lineage>
</organism>
<dbReference type="InterPro" id="IPR027417">
    <property type="entry name" value="P-loop_NTPase"/>
</dbReference>
<dbReference type="GO" id="GO:0009190">
    <property type="term" value="P:cyclic nucleotide biosynthetic process"/>
    <property type="evidence" value="ECO:0007669"/>
    <property type="project" value="InterPro"/>
</dbReference>
<dbReference type="EMBL" id="DTGZ01000014">
    <property type="protein sequence ID" value="HGV96819.1"/>
    <property type="molecule type" value="Genomic_DNA"/>
</dbReference>
<gene>
    <name evidence="5" type="ORF">ENV60_00780</name>
</gene>
<dbReference type="SUPFAM" id="SSF52540">
    <property type="entry name" value="P-loop containing nucleoside triphosphate hydrolases"/>
    <property type="match status" value="1"/>
</dbReference>
<dbReference type="Gene3D" id="3.40.50.300">
    <property type="entry name" value="P-loop containing nucleotide triphosphate hydrolases"/>
    <property type="match status" value="1"/>
</dbReference>